<keyword evidence="2" id="KW-1133">Transmembrane helix</keyword>
<evidence type="ECO:0000313" key="3">
    <source>
        <dbReference type="EMBL" id="BAD09754.1"/>
    </source>
</evidence>
<feature type="region of interest" description="Disordered" evidence="1">
    <location>
        <begin position="258"/>
        <end position="284"/>
    </location>
</feature>
<feature type="transmembrane region" description="Helical" evidence="2">
    <location>
        <begin position="82"/>
        <end position="99"/>
    </location>
</feature>
<name>Q6ZB86_ORYSJ</name>
<reference evidence="4" key="2">
    <citation type="journal article" date="2008" name="Nucleic Acids Res.">
        <title>The rice annotation project database (RAP-DB): 2008 update.</title>
        <authorList>
            <consortium name="The rice annotation project (RAP)"/>
        </authorList>
    </citation>
    <scope>GENOME REANNOTATION</scope>
    <source>
        <strain evidence="4">cv. Nipponbare</strain>
    </source>
</reference>
<dbReference type="EMBL" id="AP004643">
    <property type="protein sequence ID" value="BAD09754.1"/>
    <property type="molecule type" value="Genomic_DNA"/>
</dbReference>
<feature type="region of interest" description="Disordered" evidence="1">
    <location>
        <begin position="312"/>
        <end position="346"/>
    </location>
</feature>
<keyword evidence="2" id="KW-0472">Membrane</keyword>
<reference evidence="4" key="1">
    <citation type="journal article" date="2005" name="Nature">
        <title>The map-based sequence of the rice genome.</title>
        <authorList>
            <consortium name="International rice genome sequencing project (IRGSP)"/>
            <person name="Matsumoto T."/>
            <person name="Wu J."/>
            <person name="Kanamori H."/>
            <person name="Katayose Y."/>
            <person name="Fujisawa M."/>
            <person name="Namiki N."/>
            <person name="Mizuno H."/>
            <person name="Yamamoto K."/>
            <person name="Antonio B.A."/>
            <person name="Baba T."/>
            <person name="Sakata K."/>
            <person name="Nagamura Y."/>
            <person name="Aoki H."/>
            <person name="Arikawa K."/>
            <person name="Arita K."/>
            <person name="Bito T."/>
            <person name="Chiden Y."/>
            <person name="Fujitsuka N."/>
            <person name="Fukunaka R."/>
            <person name="Hamada M."/>
            <person name="Harada C."/>
            <person name="Hayashi A."/>
            <person name="Hijishita S."/>
            <person name="Honda M."/>
            <person name="Hosokawa S."/>
            <person name="Ichikawa Y."/>
            <person name="Idonuma A."/>
            <person name="Iijima M."/>
            <person name="Ikeda M."/>
            <person name="Ikeno M."/>
            <person name="Ito K."/>
            <person name="Ito S."/>
            <person name="Ito T."/>
            <person name="Ito Y."/>
            <person name="Ito Y."/>
            <person name="Iwabuchi A."/>
            <person name="Kamiya K."/>
            <person name="Karasawa W."/>
            <person name="Kurita K."/>
            <person name="Katagiri S."/>
            <person name="Kikuta A."/>
            <person name="Kobayashi H."/>
            <person name="Kobayashi N."/>
            <person name="Machita K."/>
            <person name="Maehara T."/>
            <person name="Masukawa M."/>
            <person name="Mizubayashi T."/>
            <person name="Mukai Y."/>
            <person name="Nagasaki H."/>
            <person name="Nagata Y."/>
            <person name="Naito S."/>
            <person name="Nakashima M."/>
            <person name="Nakama Y."/>
            <person name="Nakamichi Y."/>
            <person name="Nakamura M."/>
            <person name="Meguro A."/>
            <person name="Negishi M."/>
            <person name="Ohta I."/>
            <person name="Ohta T."/>
            <person name="Okamoto M."/>
            <person name="Ono N."/>
            <person name="Saji S."/>
            <person name="Sakaguchi M."/>
            <person name="Sakai K."/>
            <person name="Shibata M."/>
            <person name="Shimokawa T."/>
            <person name="Song J."/>
            <person name="Takazaki Y."/>
            <person name="Terasawa K."/>
            <person name="Tsugane M."/>
            <person name="Tsuji K."/>
            <person name="Ueda S."/>
            <person name="Waki K."/>
            <person name="Yamagata H."/>
            <person name="Yamamoto M."/>
            <person name="Yamamoto S."/>
            <person name="Yamane H."/>
            <person name="Yoshiki S."/>
            <person name="Yoshihara R."/>
            <person name="Yukawa K."/>
            <person name="Zhong H."/>
            <person name="Yano M."/>
            <person name="Yuan Q."/>
            <person name="Ouyang S."/>
            <person name="Liu J."/>
            <person name="Jones K.M."/>
            <person name="Gansberger K."/>
            <person name="Moffat K."/>
            <person name="Hill J."/>
            <person name="Bera J."/>
            <person name="Fadrosh D."/>
            <person name="Jin S."/>
            <person name="Johri S."/>
            <person name="Kim M."/>
            <person name="Overton L."/>
            <person name="Reardon M."/>
            <person name="Tsitrin T."/>
            <person name="Vuong H."/>
            <person name="Weaver B."/>
            <person name="Ciecko A."/>
            <person name="Tallon L."/>
            <person name="Jackson J."/>
            <person name="Pai G."/>
            <person name="Aken S.V."/>
            <person name="Utterback T."/>
            <person name="Reidmuller S."/>
            <person name="Feldblyum T."/>
            <person name="Hsiao J."/>
            <person name="Zismann V."/>
            <person name="Iobst S."/>
            <person name="de Vazeille A.R."/>
            <person name="Buell C.R."/>
            <person name="Ying K."/>
            <person name="Li Y."/>
            <person name="Lu T."/>
            <person name="Huang Y."/>
            <person name="Zhao Q."/>
            <person name="Feng Q."/>
            <person name="Zhang L."/>
            <person name="Zhu J."/>
            <person name="Weng Q."/>
            <person name="Mu J."/>
            <person name="Lu Y."/>
            <person name="Fan D."/>
            <person name="Liu Y."/>
            <person name="Guan J."/>
            <person name="Zhang Y."/>
            <person name="Yu S."/>
            <person name="Liu X."/>
            <person name="Zhang Y."/>
            <person name="Hong G."/>
            <person name="Han B."/>
            <person name="Choisne N."/>
            <person name="Demange N."/>
            <person name="Orjeda G."/>
            <person name="Samain S."/>
            <person name="Cattolico L."/>
            <person name="Pelletier E."/>
            <person name="Couloux A."/>
            <person name="Segurens B."/>
            <person name="Wincker P."/>
            <person name="D'Hont A."/>
            <person name="Scarpelli C."/>
            <person name="Weissenbach J."/>
            <person name="Salanoubat M."/>
            <person name="Quetier F."/>
            <person name="Yu Y."/>
            <person name="Kim H.R."/>
            <person name="Rambo T."/>
            <person name="Currie J."/>
            <person name="Collura K."/>
            <person name="Luo M."/>
            <person name="Yang T."/>
            <person name="Ammiraju J.S.S."/>
            <person name="Engler F."/>
            <person name="Soderlund C."/>
            <person name="Wing R.A."/>
            <person name="Palmer L.E."/>
            <person name="de la Bastide M."/>
            <person name="Spiegel L."/>
            <person name="Nascimento L."/>
            <person name="Zutavern T."/>
            <person name="O'Shaughnessy A."/>
            <person name="Dike S."/>
            <person name="Dedhia N."/>
            <person name="Preston R."/>
            <person name="Balija V."/>
            <person name="McCombie W.R."/>
            <person name="Chow T."/>
            <person name="Chen H."/>
            <person name="Chung M."/>
            <person name="Chen C."/>
            <person name="Shaw J."/>
            <person name="Wu H."/>
            <person name="Hsiao K."/>
            <person name="Chao Y."/>
            <person name="Chu M."/>
            <person name="Cheng C."/>
            <person name="Hour A."/>
            <person name="Lee P."/>
            <person name="Lin S."/>
            <person name="Lin Y."/>
            <person name="Liou J."/>
            <person name="Liu S."/>
            <person name="Hsing Y."/>
            <person name="Raghuvanshi S."/>
            <person name="Mohanty A."/>
            <person name="Bharti A.K."/>
            <person name="Gaur A."/>
            <person name="Gupta V."/>
            <person name="Kumar D."/>
            <person name="Ravi V."/>
            <person name="Vij S."/>
            <person name="Kapur A."/>
            <person name="Khurana P."/>
            <person name="Khurana P."/>
            <person name="Khurana J.P."/>
            <person name="Tyagi A.K."/>
            <person name="Gaikwad K."/>
            <person name="Singh A."/>
            <person name="Dalal V."/>
            <person name="Srivastava S."/>
            <person name="Dixit A."/>
            <person name="Pal A.K."/>
            <person name="Ghazi I.A."/>
            <person name="Yadav M."/>
            <person name="Pandit A."/>
            <person name="Bhargava A."/>
            <person name="Sureshbabu K."/>
            <person name="Batra K."/>
            <person name="Sharma T.R."/>
            <person name="Mohapatra T."/>
            <person name="Singh N.K."/>
            <person name="Messing J."/>
            <person name="Nelson A.B."/>
            <person name="Fuks G."/>
            <person name="Kavchok S."/>
            <person name="Keizer G."/>
            <person name="Linton E."/>
            <person name="Llaca V."/>
            <person name="Song R."/>
            <person name="Tanyolac B."/>
            <person name="Young S."/>
            <person name="Ho-Il K."/>
            <person name="Hahn J.H."/>
            <person name="Sangsakoo G."/>
            <person name="Vanavichit A."/>
            <person name="de Mattos Luiz.A.T."/>
            <person name="Zimmer P.D."/>
            <person name="Malone G."/>
            <person name="Dellagostin O."/>
            <person name="de Oliveira A.C."/>
            <person name="Bevan M."/>
            <person name="Bancroft I."/>
            <person name="Minx P."/>
            <person name="Cordum H."/>
            <person name="Wilson R."/>
            <person name="Cheng Z."/>
            <person name="Jin W."/>
            <person name="Jiang J."/>
            <person name="Leong S.A."/>
            <person name="Iwama H."/>
            <person name="Gojobori T."/>
            <person name="Itoh T."/>
            <person name="Niimura Y."/>
            <person name="Fujii Y."/>
            <person name="Habara T."/>
            <person name="Sakai H."/>
            <person name="Sato Y."/>
            <person name="Wilson G."/>
            <person name="Kumar K."/>
            <person name="McCouch S."/>
            <person name="Juretic N."/>
            <person name="Hoen D."/>
            <person name="Wright S."/>
            <person name="Bruskiewich R."/>
            <person name="Bureau T."/>
            <person name="Miyao A."/>
            <person name="Hirochika H."/>
            <person name="Nishikawa T."/>
            <person name="Kadowaki K."/>
            <person name="Sugiura M."/>
            <person name="Burr B."/>
            <person name="Sasaki T."/>
        </authorList>
    </citation>
    <scope>NUCLEOTIDE SEQUENCE [LARGE SCALE GENOMIC DNA]</scope>
    <source>
        <strain evidence="4">cv. Nipponbare</strain>
    </source>
</reference>
<proteinExistence type="predicted"/>
<keyword evidence="2" id="KW-0812">Transmembrane</keyword>
<feature type="compositionally biased region" description="Pro residues" evidence="1">
    <location>
        <begin position="199"/>
        <end position="221"/>
    </location>
</feature>
<feature type="transmembrane region" description="Helical" evidence="2">
    <location>
        <begin position="17"/>
        <end position="36"/>
    </location>
</feature>
<dbReference type="Proteomes" id="UP000000763">
    <property type="component" value="Chromosome 8"/>
</dbReference>
<accession>Q6ZB86</accession>
<protein>
    <submittedName>
        <fullName evidence="3">Uncharacterized protein</fullName>
    </submittedName>
</protein>
<organism evidence="3 4">
    <name type="scientific">Oryza sativa subsp. japonica</name>
    <name type="common">Rice</name>
    <dbReference type="NCBI Taxonomy" id="39947"/>
    <lineage>
        <taxon>Eukaryota</taxon>
        <taxon>Viridiplantae</taxon>
        <taxon>Streptophyta</taxon>
        <taxon>Embryophyta</taxon>
        <taxon>Tracheophyta</taxon>
        <taxon>Spermatophyta</taxon>
        <taxon>Magnoliopsida</taxon>
        <taxon>Liliopsida</taxon>
        <taxon>Poales</taxon>
        <taxon>Poaceae</taxon>
        <taxon>BOP clade</taxon>
        <taxon>Oryzoideae</taxon>
        <taxon>Oryzeae</taxon>
        <taxon>Oryzinae</taxon>
        <taxon>Oryza</taxon>
        <taxon>Oryza sativa</taxon>
    </lineage>
</organism>
<evidence type="ECO:0000256" key="1">
    <source>
        <dbReference type="SAM" id="MobiDB-lite"/>
    </source>
</evidence>
<sequence>MTSDLQPMCDLTFGSMLIYHIIICRLVYTGLYCYFITSSSADCLYIIIYIGHITDCLNPIAIGWYRHRLELLHQLVSRSVVLIYYLHIFVAAGYATSPLPSRAPRLRHLSLSLSSHLSGVAGGEDGGYAAVVRFVWHRASRSPHCLRPQPPVHVPDERSGVGGRREPAEVDERRREVTHGRSLPRDQARPRRHQGVHAGPPPPPRLASPPSDRPLAPPSPARPCAAALASSVTALAFFASMLASPRHCLRRHPRRKRLGKRNWEASSASFCRPPAPPPSQPPAALRRRQRRLLPPSCGHRVLIDRSNRRERLPSTPVAAGQTAVCPPSDRRDATGLTAGAPPTAGWLVRPLDHRRSDRQHLPGLIGHMK</sequence>
<feature type="compositionally biased region" description="Low complexity" evidence="1">
    <location>
        <begin position="334"/>
        <end position="345"/>
    </location>
</feature>
<evidence type="ECO:0000313" key="4">
    <source>
        <dbReference type="Proteomes" id="UP000000763"/>
    </source>
</evidence>
<dbReference type="AlphaFoldDB" id="Q6ZB86"/>
<feature type="compositionally biased region" description="Basic and acidic residues" evidence="1">
    <location>
        <begin position="154"/>
        <end position="189"/>
    </location>
</feature>
<evidence type="ECO:0000256" key="2">
    <source>
        <dbReference type="SAM" id="Phobius"/>
    </source>
</evidence>
<feature type="region of interest" description="Disordered" evidence="1">
    <location>
        <begin position="145"/>
        <end position="223"/>
    </location>
</feature>
<gene>
    <name evidence="3" type="primary">OJ1113_A10.28</name>
</gene>
<feature type="transmembrane region" description="Helical" evidence="2">
    <location>
        <begin position="43"/>
        <end position="62"/>
    </location>
</feature>